<proteinExistence type="predicted"/>
<sequence length="118" mass="13613">MARLKQLAPRVGSMSSRVKSIGAGPDRLKRRDQLVAWRKWYKTAEWQRLRWDCISAALFTCVRCGRIHRSPDLVADHIEPHRGDRALFFDPKNLQCMCAACHNSDKQREERAGHAARS</sequence>
<dbReference type="InterPro" id="IPR013087">
    <property type="entry name" value="Znf_C2H2_type"/>
</dbReference>
<name>A0A521E7G8_9RHOB</name>
<dbReference type="SMART" id="SM00507">
    <property type="entry name" value="HNHc"/>
    <property type="match status" value="1"/>
</dbReference>
<evidence type="ECO:0000313" key="4">
    <source>
        <dbReference type="Proteomes" id="UP000319014"/>
    </source>
</evidence>
<keyword evidence="3" id="KW-0378">Hydrolase</keyword>
<organism evidence="3 4">
    <name type="scientific">Paracoccus laeviglucosivorans</name>
    <dbReference type="NCBI Taxonomy" id="1197861"/>
    <lineage>
        <taxon>Bacteria</taxon>
        <taxon>Pseudomonadati</taxon>
        <taxon>Pseudomonadota</taxon>
        <taxon>Alphaproteobacteria</taxon>
        <taxon>Rhodobacterales</taxon>
        <taxon>Paracoccaceae</taxon>
        <taxon>Paracoccus</taxon>
    </lineage>
</organism>
<dbReference type="PROSITE" id="PS50157">
    <property type="entry name" value="ZINC_FINGER_C2H2_2"/>
    <property type="match status" value="1"/>
</dbReference>
<dbReference type="EMBL" id="FXTK01000011">
    <property type="protein sequence ID" value="SMO79130.1"/>
    <property type="molecule type" value="Genomic_DNA"/>
</dbReference>
<gene>
    <name evidence="3" type="ORF">SAMN06265221_11163</name>
</gene>
<protein>
    <submittedName>
        <fullName evidence="3">HNH endonuclease</fullName>
    </submittedName>
</protein>
<dbReference type="GO" id="GO:0004519">
    <property type="term" value="F:endonuclease activity"/>
    <property type="evidence" value="ECO:0007669"/>
    <property type="project" value="UniProtKB-KW"/>
</dbReference>
<evidence type="ECO:0000313" key="3">
    <source>
        <dbReference type="EMBL" id="SMO79130.1"/>
    </source>
</evidence>
<dbReference type="GO" id="GO:0003676">
    <property type="term" value="F:nucleic acid binding"/>
    <property type="evidence" value="ECO:0007669"/>
    <property type="project" value="InterPro"/>
</dbReference>
<keyword evidence="4" id="KW-1185">Reference proteome</keyword>
<keyword evidence="1" id="KW-0862">Zinc</keyword>
<dbReference type="GO" id="GO:0008270">
    <property type="term" value="F:zinc ion binding"/>
    <property type="evidence" value="ECO:0007669"/>
    <property type="project" value="UniProtKB-KW"/>
</dbReference>
<accession>A0A521E7G8</accession>
<feature type="domain" description="C2H2-type" evidence="2">
    <location>
        <begin position="59"/>
        <end position="86"/>
    </location>
</feature>
<keyword evidence="3" id="KW-0540">Nuclease</keyword>
<keyword evidence="1" id="KW-0479">Metal-binding</keyword>
<dbReference type="Pfam" id="PF01844">
    <property type="entry name" value="HNH"/>
    <property type="match status" value="1"/>
</dbReference>
<evidence type="ECO:0000256" key="1">
    <source>
        <dbReference type="PROSITE-ProRule" id="PRU00042"/>
    </source>
</evidence>
<keyword evidence="3" id="KW-0255">Endonuclease</keyword>
<keyword evidence="1" id="KW-0863">Zinc-finger</keyword>
<reference evidence="3 4" key="1">
    <citation type="submission" date="2017-05" db="EMBL/GenBank/DDBJ databases">
        <authorList>
            <person name="Varghese N."/>
            <person name="Submissions S."/>
        </authorList>
    </citation>
    <scope>NUCLEOTIDE SEQUENCE [LARGE SCALE GENOMIC DNA]</scope>
    <source>
        <strain evidence="3 4">DSM 100094</strain>
    </source>
</reference>
<dbReference type="InterPro" id="IPR003615">
    <property type="entry name" value="HNH_nuc"/>
</dbReference>
<evidence type="ECO:0000259" key="2">
    <source>
        <dbReference type="PROSITE" id="PS50157"/>
    </source>
</evidence>
<dbReference type="CDD" id="cd00085">
    <property type="entry name" value="HNHc"/>
    <property type="match status" value="1"/>
</dbReference>
<dbReference type="AlphaFoldDB" id="A0A521E7G8"/>
<dbReference type="OrthoDB" id="5292295at2"/>
<dbReference type="Proteomes" id="UP000319014">
    <property type="component" value="Unassembled WGS sequence"/>
</dbReference>
<dbReference type="Gene3D" id="1.10.30.50">
    <property type="match status" value="1"/>
</dbReference>
<dbReference type="InterPro" id="IPR002711">
    <property type="entry name" value="HNH"/>
</dbReference>
<dbReference type="RefSeq" id="WP_142663580.1">
    <property type="nucleotide sequence ID" value="NZ_FXTK01000011.1"/>
</dbReference>